<feature type="modified residue" description="4-aspartylphosphate" evidence="1">
    <location>
        <position position="55"/>
    </location>
</feature>
<sequence>MYNIAIIDDETEILEIIYNKIKHIFNNEGITPIFTCLNNPQQLEMNKYYDILFLDIDMPSIDGINLAQTYLQKHNNTIIIFITNKYDLVFNAFSVHPYDFIKKEDLDVGLILPIKHLISKLNKENKIISIRDKNNIININCKDIVYCESYGHKCYIHTINNTIETTKYKLSNIESIINSPDFYMINQSYLVHWKYVTQIENKNVIIKNKTNLLISKRRLKESLASYQKYIMRNL</sequence>
<dbReference type="CDD" id="cd00156">
    <property type="entry name" value="REC"/>
    <property type="match status" value="1"/>
</dbReference>
<gene>
    <name evidence="4" type="ORF">SAMN04489758_10287</name>
</gene>
<feature type="domain" description="HTH LytTR-type" evidence="3">
    <location>
        <begin position="128"/>
        <end position="221"/>
    </location>
</feature>
<dbReference type="GeneID" id="78287393"/>
<dbReference type="GO" id="GO:0000156">
    <property type="term" value="F:phosphorelay response regulator activity"/>
    <property type="evidence" value="ECO:0007669"/>
    <property type="project" value="InterPro"/>
</dbReference>
<dbReference type="InterPro" id="IPR001789">
    <property type="entry name" value="Sig_transdc_resp-reg_receiver"/>
</dbReference>
<dbReference type="Proteomes" id="UP000198558">
    <property type="component" value="Unassembled WGS sequence"/>
</dbReference>
<dbReference type="RefSeq" id="WP_092351892.1">
    <property type="nucleotide sequence ID" value="NZ_FOIN01000002.1"/>
</dbReference>
<dbReference type="Gene3D" id="3.40.50.2300">
    <property type="match status" value="1"/>
</dbReference>
<evidence type="ECO:0000313" key="4">
    <source>
        <dbReference type="EMBL" id="SET14624.1"/>
    </source>
</evidence>
<dbReference type="PROSITE" id="PS50110">
    <property type="entry name" value="RESPONSE_REGULATORY"/>
    <property type="match status" value="1"/>
</dbReference>
<dbReference type="SMART" id="SM00448">
    <property type="entry name" value="REC"/>
    <property type="match status" value="1"/>
</dbReference>
<evidence type="ECO:0000256" key="1">
    <source>
        <dbReference type="PROSITE-ProRule" id="PRU00169"/>
    </source>
</evidence>
<accession>A0A1I0C6S3</accession>
<dbReference type="Pfam" id="PF00072">
    <property type="entry name" value="Response_reg"/>
    <property type="match status" value="1"/>
</dbReference>
<dbReference type="Pfam" id="PF04397">
    <property type="entry name" value="LytTR"/>
    <property type="match status" value="1"/>
</dbReference>
<feature type="domain" description="Response regulatory" evidence="2">
    <location>
        <begin position="3"/>
        <end position="118"/>
    </location>
</feature>
<dbReference type="Gene3D" id="2.40.50.1020">
    <property type="entry name" value="LytTr DNA-binding domain"/>
    <property type="match status" value="1"/>
</dbReference>
<evidence type="ECO:0000259" key="2">
    <source>
        <dbReference type="PROSITE" id="PS50110"/>
    </source>
</evidence>
<dbReference type="PANTHER" id="PTHR37299:SF1">
    <property type="entry name" value="STAGE 0 SPORULATION PROTEIN A HOMOLOG"/>
    <property type="match status" value="1"/>
</dbReference>
<dbReference type="AlphaFoldDB" id="A0A1I0C6S3"/>
<proteinExistence type="predicted"/>
<dbReference type="InterPro" id="IPR007492">
    <property type="entry name" value="LytTR_DNA-bd_dom"/>
</dbReference>
<keyword evidence="1" id="KW-0597">Phosphoprotein</keyword>
<organism evidence="4 5">
    <name type="scientific">Thomasclavelia cocleata</name>
    <dbReference type="NCBI Taxonomy" id="69824"/>
    <lineage>
        <taxon>Bacteria</taxon>
        <taxon>Bacillati</taxon>
        <taxon>Bacillota</taxon>
        <taxon>Erysipelotrichia</taxon>
        <taxon>Erysipelotrichales</taxon>
        <taxon>Coprobacillaceae</taxon>
        <taxon>Thomasclavelia</taxon>
    </lineage>
</organism>
<dbReference type="PANTHER" id="PTHR37299">
    <property type="entry name" value="TRANSCRIPTIONAL REGULATOR-RELATED"/>
    <property type="match status" value="1"/>
</dbReference>
<dbReference type="SMART" id="SM00850">
    <property type="entry name" value="LytTR"/>
    <property type="match status" value="1"/>
</dbReference>
<dbReference type="InterPro" id="IPR046947">
    <property type="entry name" value="LytR-like"/>
</dbReference>
<name>A0A1I0C6S3_9FIRM</name>
<reference evidence="5" key="1">
    <citation type="submission" date="2016-10" db="EMBL/GenBank/DDBJ databases">
        <authorList>
            <person name="Varghese N."/>
            <person name="Submissions S."/>
        </authorList>
    </citation>
    <scope>NUCLEOTIDE SEQUENCE [LARGE SCALE GENOMIC DNA]</scope>
    <source>
        <strain evidence="5">DSM 1551</strain>
    </source>
</reference>
<dbReference type="SUPFAM" id="SSF52172">
    <property type="entry name" value="CheY-like"/>
    <property type="match status" value="1"/>
</dbReference>
<evidence type="ECO:0000313" key="5">
    <source>
        <dbReference type="Proteomes" id="UP000198558"/>
    </source>
</evidence>
<dbReference type="GO" id="GO:0003677">
    <property type="term" value="F:DNA binding"/>
    <property type="evidence" value="ECO:0007669"/>
    <property type="project" value="UniProtKB-KW"/>
</dbReference>
<keyword evidence="5" id="KW-1185">Reference proteome</keyword>
<dbReference type="OrthoDB" id="1646880at2"/>
<dbReference type="InterPro" id="IPR011006">
    <property type="entry name" value="CheY-like_superfamily"/>
</dbReference>
<dbReference type="PROSITE" id="PS50930">
    <property type="entry name" value="HTH_LYTTR"/>
    <property type="match status" value="1"/>
</dbReference>
<protein>
    <submittedName>
        <fullName evidence="4">DNA-binding response regulator, LytR/AlgR family</fullName>
    </submittedName>
</protein>
<dbReference type="EMBL" id="FOIN01000002">
    <property type="protein sequence ID" value="SET14624.1"/>
    <property type="molecule type" value="Genomic_DNA"/>
</dbReference>
<keyword evidence="4" id="KW-0238">DNA-binding</keyword>
<evidence type="ECO:0000259" key="3">
    <source>
        <dbReference type="PROSITE" id="PS50930"/>
    </source>
</evidence>